<feature type="domain" description="Integrase catalytic" evidence="1">
    <location>
        <begin position="48"/>
        <end position="208"/>
    </location>
</feature>
<evidence type="ECO:0000313" key="2">
    <source>
        <dbReference type="EMBL" id="GAD27561.1"/>
    </source>
</evidence>
<dbReference type="EMBL" id="BASM01000031">
    <property type="protein sequence ID" value="GAD27561.1"/>
    <property type="molecule type" value="Genomic_DNA"/>
</dbReference>
<dbReference type="Proteomes" id="UP000018209">
    <property type="component" value="Unassembled WGS sequence"/>
</dbReference>
<dbReference type="PANTHER" id="PTHR37984:SF5">
    <property type="entry name" value="PROTEIN NYNRIN-LIKE"/>
    <property type="match status" value="1"/>
</dbReference>
<dbReference type="InterPro" id="IPR036397">
    <property type="entry name" value="RNaseH_sf"/>
</dbReference>
<dbReference type="PROSITE" id="PS50994">
    <property type="entry name" value="INTEGRASE"/>
    <property type="match status" value="1"/>
</dbReference>
<keyword evidence="3" id="KW-1185">Reference proteome</keyword>
<reference evidence="2 3" key="1">
    <citation type="submission" date="2013-08" db="EMBL/GenBank/DDBJ databases">
        <title>Gluconobacter thailandicus NBRC 3257 whole genome sequence.</title>
        <authorList>
            <person name="Matsutani M."/>
            <person name="Yakushi T."/>
            <person name="Matsushita K."/>
        </authorList>
    </citation>
    <scope>NUCLEOTIDE SEQUENCE [LARGE SCALE GENOMIC DNA]</scope>
    <source>
        <strain evidence="2 3">NBRC 3257</strain>
    </source>
</reference>
<evidence type="ECO:0000259" key="1">
    <source>
        <dbReference type="PROSITE" id="PS50994"/>
    </source>
</evidence>
<dbReference type="Pfam" id="PF00665">
    <property type="entry name" value="rve"/>
    <property type="match status" value="1"/>
</dbReference>
<dbReference type="InterPro" id="IPR012337">
    <property type="entry name" value="RNaseH-like_sf"/>
</dbReference>
<dbReference type="PANTHER" id="PTHR37984">
    <property type="entry name" value="PROTEIN CBG26694"/>
    <property type="match status" value="1"/>
</dbReference>
<organism evidence="2 3">
    <name type="scientific">Gluconobacter thailandicus NBRC 3257</name>
    <dbReference type="NCBI Taxonomy" id="1381097"/>
    <lineage>
        <taxon>Bacteria</taxon>
        <taxon>Pseudomonadati</taxon>
        <taxon>Pseudomonadota</taxon>
        <taxon>Alphaproteobacteria</taxon>
        <taxon>Acetobacterales</taxon>
        <taxon>Acetobacteraceae</taxon>
        <taxon>Gluconobacter</taxon>
    </lineage>
</organism>
<accession>A0ABQ0IZC7</accession>
<comment type="caution">
    <text evidence="2">The sequence shown here is derived from an EMBL/GenBank/DDBJ whole genome shotgun (WGS) entry which is preliminary data.</text>
</comment>
<dbReference type="InterPro" id="IPR001584">
    <property type="entry name" value="Integrase_cat-core"/>
</dbReference>
<protein>
    <submittedName>
        <fullName evidence="2">Transposase</fullName>
    </submittedName>
</protein>
<name>A0ABQ0IZC7_GLUTH</name>
<gene>
    <name evidence="2" type="ORF">NBRC3257_2560</name>
</gene>
<dbReference type="Gene3D" id="3.30.420.10">
    <property type="entry name" value="Ribonuclease H-like superfamily/Ribonuclease H"/>
    <property type="match status" value="1"/>
</dbReference>
<dbReference type="SUPFAM" id="SSF53098">
    <property type="entry name" value="Ribonuclease H-like"/>
    <property type="match status" value="1"/>
</dbReference>
<evidence type="ECO:0000313" key="3">
    <source>
        <dbReference type="Proteomes" id="UP000018209"/>
    </source>
</evidence>
<dbReference type="InterPro" id="IPR050951">
    <property type="entry name" value="Retrovirus_Pol_polyprotein"/>
</dbReference>
<proteinExistence type="predicted"/>
<sequence>MDDLTFVVRHFLLHLNRDSVWRILKGAGLNRLSLTPKAGPVRGKGTFRDYDPGYVHVDVKHLPKLQTADGERRKRYLYVAIDRCSRSVHLSIHDAENAVDFLKAVKAAFPFRITHILTDRGSCFTADAFEKACCDMTIDRRRTKAYSSQTNGMVERFNGRVATEALQVCVASHEDLEILLKGFCFAYNHRKQRALAGLFPVEHIASWLKKHPGSRNADHVKPFRHDFMKQVDQILKYAKDVSQPDTEQVRQGRLRSLNLGREDGFLAHIHIEEQLLARQQHGDAIQTSQCALRQTQPFQQGEGSKNRWLMRLARNFRVVAC</sequence>